<dbReference type="Proteomes" id="UP000235162">
    <property type="component" value="Unassembled WGS sequence"/>
</dbReference>
<dbReference type="PROSITE" id="PS51898">
    <property type="entry name" value="TYR_RECOMBINASE"/>
    <property type="match status" value="1"/>
</dbReference>
<dbReference type="Pfam" id="PF00589">
    <property type="entry name" value="Phage_integrase"/>
    <property type="match status" value="1"/>
</dbReference>
<evidence type="ECO:0000256" key="1">
    <source>
        <dbReference type="ARBA" id="ARBA00008857"/>
    </source>
</evidence>
<dbReference type="GO" id="GO:0015074">
    <property type="term" value="P:DNA integration"/>
    <property type="evidence" value="ECO:0007669"/>
    <property type="project" value="UniProtKB-KW"/>
</dbReference>
<reference evidence="6 7" key="1">
    <citation type="submission" date="2018-01" db="EMBL/GenBank/DDBJ databases">
        <title>The draft genome sequence of Halioglobus japonicus S1-36.</title>
        <authorList>
            <person name="Du Z.-J."/>
            <person name="Shi M.-J."/>
        </authorList>
    </citation>
    <scope>NUCLEOTIDE SEQUENCE [LARGE SCALE GENOMIC DNA]</scope>
    <source>
        <strain evidence="6 7">S1-36</strain>
    </source>
</reference>
<dbReference type="InterPro" id="IPR010998">
    <property type="entry name" value="Integrase_recombinase_N"/>
</dbReference>
<evidence type="ECO:0000259" key="5">
    <source>
        <dbReference type="PROSITE" id="PS51898"/>
    </source>
</evidence>
<dbReference type="PANTHER" id="PTHR30349:SF41">
    <property type="entry name" value="INTEGRASE_RECOMBINASE PROTEIN MJ0367-RELATED"/>
    <property type="match status" value="1"/>
</dbReference>
<proteinExistence type="inferred from homology"/>
<evidence type="ECO:0000313" key="7">
    <source>
        <dbReference type="Proteomes" id="UP000235162"/>
    </source>
</evidence>
<dbReference type="AlphaFoldDB" id="A0AAP8SN76"/>
<organism evidence="6 7">
    <name type="scientific">Halioglobus japonicus</name>
    <dbReference type="NCBI Taxonomy" id="930805"/>
    <lineage>
        <taxon>Bacteria</taxon>
        <taxon>Pseudomonadati</taxon>
        <taxon>Pseudomonadota</taxon>
        <taxon>Gammaproteobacteria</taxon>
        <taxon>Cellvibrionales</taxon>
        <taxon>Halieaceae</taxon>
        <taxon>Halioglobus</taxon>
    </lineage>
</organism>
<evidence type="ECO:0000313" key="6">
    <source>
        <dbReference type="EMBL" id="PLW86355.1"/>
    </source>
</evidence>
<keyword evidence="7" id="KW-1185">Reference proteome</keyword>
<comment type="caution">
    <text evidence="6">The sequence shown here is derived from an EMBL/GenBank/DDBJ whole genome shotgun (WGS) entry which is preliminary data.</text>
</comment>
<dbReference type="EMBL" id="PKUR01000002">
    <property type="protein sequence ID" value="PLW86355.1"/>
    <property type="molecule type" value="Genomic_DNA"/>
</dbReference>
<keyword evidence="2" id="KW-0229">DNA integration</keyword>
<feature type="domain" description="Tyr recombinase" evidence="5">
    <location>
        <begin position="179"/>
        <end position="378"/>
    </location>
</feature>
<dbReference type="InterPro" id="IPR013762">
    <property type="entry name" value="Integrase-like_cat_sf"/>
</dbReference>
<accession>A0AAP8SN76</accession>
<comment type="similarity">
    <text evidence="1">Belongs to the 'phage' integrase family.</text>
</comment>
<dbReference type="KEGG" id="hja:BST95_08940"/>
<dbReference type="SUPFAM" id="SSF56349">
    <property type="entry name" value="DNA breaking-rejoining enzymes"/>
    <property type="match status" value="1"/>
</dbReference>
<dbReference type="InterPro" id="IPR011010">
    <property type="entry name" value="DNA_brk_join_enz"/>
</dbReference>
<dbReference type="Gene3D" id="1.10.150.130">
    <property type="match status" value="1"/>
</dbReference>
<protein>
    <recommendedName>
        <fullName evidence="5">Tyr recombinase domain-containing protein</fullName>
    </recommendedName>
</protein>
<evidence type="ECO:0000256" key="2">
    <source>
        <dbReference type="ARBA" id="ARBA00022908"/>
    </source>
</evidence>
<dbReference type="GO" id="GO:0006310">
    <property type="term" value="P:DNA recombination"/>
    <property type="evidence" value="ECO:0007669"/>
    <property type="project" value="UniProtKB-KW"/>
</dbReference>
<name>A0AAP8SN76_9GAMM</name>
<evidence type="ECO:0000256" key="4">
    <source>
        <dbReference type="ARBA" id="ARBA00023172"/>
    </source>
</evidence>
<dbReference type="Gene3D" id="1.10.443.10">
    <property type="entry name" value="Intergrase catalytic core"/>
    <property type="match status" value="1"/>
</dbReference>
<evidence type="ECO:0000256" key="3">
    <source>
        <dbReference type="ARBA" id="ARBA00023125"/>
    </source>
</evidence>
<dbReference type="InterPro" id="IPR002104">
    <property type="entry name" value="Integrase_catalytic"/>
</dbReference>
<gene>
    <name evidence="6" type="ORF">C0029_07980</name>
</gene>
<keyword evidence="3" id="KW-0238">DNA-binding</keyword>
<dbReference type="PANTHER" id="PTHR30349">
    <property type="entry name" value="PHAGE INTEGRASE-RELATED"/>
    <property type="match status" value="1"/>
</dbReference>
<dbReference type="RefSeq" id="WP_084198967.1">
    <property type="nucleotide sequence ID" value="NZ_BMYL01000002.1"/>
</dbReference>
<dbReference type="InterPro" id="IPR050090">
    <property type="entry name" value="Tyrosine_recombinase_XerCD"/>
</dbReference>
<dbReference type="GO" id="GO:0003677">
    <property type="term" value="F:DNA binding"/>
    <property type="evidence" value="ECO:0007669"/>
    <property type="project" value="UniProtKB-KW"/>
</dbReference>
<keyword evidence="4" id="KW-0233">DNA recombination</keyword>
<sequence>MDLPRGIRSRGTGLEITIWKGKHRVWREFIRCDPQDPVHVRAAAKKLEDKRARYRLGLPLIEGKVGAPRLFCEVAEEYLQSVQVGKKQMHDYRKFLNQHWIPKFGNWPITDIQTSDIKKQLARMGVGIKTQKNRLVPLRGAFTQAGIDPNPAAGITWSRAQRKRESKKVLRYRPDERHQLISQLDRMKDEYAVAARQERTPTSLSNAFWSHQASYYFRFMFALGTRPGENLGIDCEDYDGQFVRIWKQRSESVEKDHTKTGEERSVYVPTWVRPYLESLKSLRKAGPLFLGINGQPLKYRGKLNQMWREAHKRAGLAYRVPYTCRHTRAAELLSQGANPAEAANQLGHSTDMFLKRYSEFIEEYRTDRDWSRFESTTPGATQIPHSGRG</sequence>